<accession>A0A6A6YGP4</accession>
<dbReference type="Proteomes" id="UP000504636">
    <property type="component" value="Unplaced"/>
</dbReference>
<name>A0A6A6YGP4_9PEZI</name>
<gene>
    <name evidence="2 4" type="ORF">BDZ99DRAFT_522388</name>
</gene>
<evidence type="ECO:0000313" key="3">
    <source>
        <dbReference type="Proteomes" id="UP000504636"/>
    </source>
</evidence>
<evidence type="ECO:0000256" key="1">
    <source>
        <dbReference type="SAM" id="MobiDB-lite"/>
    </source>
</evidence>
<sequence>MSTLLNPSTPARGPLSKDPGYLALDEESDNDSDVDLAKLLNADICRLTKTKTTPRSTSARPHAPSRLSFVDDDDEDEEPIHRNKRRFVADDLATIDLTLEDEDNLDPPDAHETFRNTCSRLCVLVCGSHRQIRGSVGYFILSALIWYINIILDLRLPLTRPVSRNTMLWLLSIDTDDTVDLIVESLSRGMICVIELIMRGQTVTLEDIQTIESDLEDQ</sequence>
<organism evidence="2">
    <name type="scientific">Mytilinidion resinicola</name>
    <dbReference type="NCBI Taxonomy" id="574789"/>
    <lineage>
        <taxon>Eukaryota</taxon>
        <taxon>Fungi</taxon>
        <taxon>Dikarya</taxon>
        <taxon>Ascomycota</taxon>
        <taxon>Pezizomycotina</taxon>
        <taxon>Dothideomycetes</taxon>
        <taxon>Pleosporomycetidae</taxon>
        <taxon>Mytilinidiales</taxon>
        <taxon>Mytilinidiaceae</taxon>
        <taxon>Mytilinidion</taxon>
    </lineage>
</organism>
<dbReference type="EMBL" id="MU003704">
    <property type="protein sequence ID" value="KAF2807769.1"/>
    <property type="molecule type" value="Genomic_DNA"/>
</dbReference>
<evidence type="ECO:0000313" key="4">
    <source>
        <dbReference type="RefSeq" id="XP_033574733.1"/>
    </source>
</evidence>
<keyword evidence="3" id="KW-1185">Reference proteome</keyword>
<dbReference type="AlphaFoldDB" id="A0A6A6YGP4"/>
<evidence type="ECO:0000313" key="2">
    <source>
        <dbReference type="EMBL" id="KAF2807769.1"/>
    </source>
</evidence>
<feature type="region of interest" description="Disordered" evidence="1">
    <location>
        <begin position="1"/>
        <end position="31"/>
    </location>
</feature>
<proteinExistence type="predicted"/>
<dbReference type="RefSeq" id="XP_033574733.1">
    <property type="nucleotide sequence ID" value="XM_033725700.1"/>
</dbReference>
<reference evidence="4" key="2">
    <citation type="submission" date="2020-04" db="EMBL/GenBank/DDBJ databases">
        <authorList>
            <consortium name="NCBI Genome Project"/>
        </authorList>
    </citation>
    <scope>NUCLEOTIDE SEQUENCE</scope>
    <source>
        <strain evidence="4">CBS 304.34</strain>
    </source>
</reference>
<reference evidence="4" key="3">
    <citation type="submission" date="2025-04" db="UniProtKB">
        <authorList>
            <consortium name="RefSeq"/>
        </authorList>
    </citation>
    <scope>IDENTIFICATION</scope>
    <source>
        <strain evidence="4">CBS 304.34</strain>
    </source>
</reference>
<reference evidence="2 4" key="1">
    <citation type="journal article" date="2020" name="Stud. Mycol.">
        <title>101 Dothideomycetes genomes: a test case for predicting lifestyles and emergence of pathogens.</title>
        <authorList>
            <person name="Haridas S."/>
            <person name="Albert R."/>
            <person name="Binder M."/>
            <person name="Bloem J."/>
            <person name="Labutti K."/>
            <person name="Salamov A."/>
            <person name="Andreopoulos B."/>
            <person name="Baker S."/>
            <person name="Barry K."/>
            <person name="Bills G."/>
            <person name="Bluhm B."/>
            <person name="Cannon C."/>
            <person name="Castanera R."/>
            <person name="Culley D."/>
            <person name="Daum C."/>
            <person name="Ezra D."/>
            <person name="Gonzalez J."/>
            <person name="Henrissat B."/>
            <person name="Kuo A."/>
            <person name="Liang C."/>
            <person name="Lipzen A."/>
            <person name="Lutzoni F."/>
            <person name="Magnuson J."/>
            <person name="Mondo S."/>
            <person name="Nolan M."/>
            <person name="Ohm R."/>
            <person name="Pangilinan J."/>
            <person name="Park H.-J."/>
            <person name="Ramirez L."/>
            <person name="Alfaro M."/>
            <person name="Sun H."/>
            <person name="Tritt A."/>
            <person name="Yoshinaga Y."/>
            <person name="Zwiers L.-H."/>
            <person name="Turgeon B."/>
            <person name="Goodwin S."/>
            <person name="Spatafora J."/>
            <person name="Crous P."/>
            <person name="Grigoriev I."/>
        </authorList>
    </citation>
    <scope>NUCLEOTIDE SEQUENCE</scope>
    <source>
        <strain evidence="2 4">CBS 304.34</strain>
    </source>
</reference>
<feature type="region of interest" description="Disordered" evidence="1">
    <location>
        <begin position="51"/>
        <end position="76"/>
    </location>
</feature>
<dbReference type="GeneID" id="54466593"/>
<protein>
    <submittedName>
        <fullName evidence="2 4">Uncharacterized protein</fullName>
    </submittedName>
</protein>